<feature type="region of interest" description="Disordered" evidence="1">
    <location>
        <begin position="111"/>
        <end position="131"/>
    </location>
</feature>
<dbReference type="EMBL" id="KE524618">
    <property type="protein sequence ID" value="KFB35703.1"/>
    <property type="molecule type" value="Genomic_DNA"/>
</dbReference>
<dbReference type="Proteomes" id="UP000030765">
    <property type="component" value="Unassembled WGS sequence"/>
</dbReference>
<evidence type="ECO:0000313" key="2">
    <source>
        <dbReference type="EMBL" id="KFB35703.1"/>
    </source>
</evidence>
<dbReference type="VEuPathDB" id="VectorBase:ASIC002607"/>
<organism evidence="2">
    <name type="scientific">Anopheles sinensis</name>
    <name type="common">Mosquito</name>
    <dbReference type="NCBI Taxonomy" id="74873"/>
    <lineage>
        <taxon>Eukaryota</taxon>
        <taxon>Metazoa</taxon>
        <taxon>Ecdysozoa</taxon>
        <taxon>Arthropoda</taxon>
        <taxon>Hexapoda</taxon>
        <taxon>Insecta</taxon>
        <taxon>Pterygota</taxon>
        <taxon>Neoptera</taxon>
        <taxon>Endopterygota</taxon>
        <taxon>Diptera</taxon>
        <taxon>Nematocera</taxon>
        <taxon>Culicoidea</taxon>
        <taxon>Culicidae</taxon>
        <taxon>Anophelinae</taxon>
        <taxon>Anopheles</taxon>
    </lineage>
</organism>
<feature type="compositionally biased region" description="Polar residues" evidence="1">
    <location>
        <begin position="40"/>
        <end position="54"/>
    </location>
</feature>
<reference evidence="2 4" key="1">
    <citation type="journal article" date="2014" name="BMC Genomics">
        <title>Genome sequence of Anopheles sinensis provides insight into genetics basis of mosquito competence for malaria parasites.</title>
        <authorList>
            <person name="Zhou D."/>
            <person name="Zhang D."/>
            <person name="Ding G."/>
            <person name="Shi L."/>
            <person name="Hou Q."/>
            <person name="Ye Y."/>
            <person name="Xu Y."/>
            <person name="Zhou H."/>
            <person name="Xiong C."/>
            <person name="Li S."/>
            <person name="Yu J."/>
            <person name="Hong S."/>
            <person name="Yu X."/>
            <person name="Zou P."/>
            <person name="Chen C."/>
            <person name="Chang X."/>
            <person name="Wang W."/>
            <person name="Lv Y."/>
            <person name="Sun Y."/>
            <person name="Ma L."/>
            <person name="Shen B."/>
            <person name="Zhu C."/>
        </authorList>
    </citation>
    <scope>NUCLEOTIDE SEQUENCE [LARGE SCALE GENOMIC DNA]</scope>
</reference>
<dbReference type="EnsemblMetazoa" id="ASIC002607-RA">
    <property type="protein sequence ID" value="ASIC002607-PA"/>
    <property type="gene ID" value="ASIC002607"/>
</dbReference>
<name>A0A084VCK9_ANOSI</name>
<dbReference type="EMBL" id="ATLV01010823">
    <property type="status" value="NOT_ANNOTATED_CDS"/>
    <property type="molecule type" value="Genomic_DNA"/>
</dbReference>
<keyword evidence="2" id="KW-0030">Aminoacyl-tRNA synthetase</keyword>
<reference evidence="3" key="2">
    <citation type="submission" date="2020-05" db="UniProtKB">
        <authorList>
            <consortium name="EnsemblMetazoa"/>
        </authorList>
    </citation>
    <scope>IDENTIFICATION</scope>
</reference>
<feature type="compositionally biased region" description="Basic residues" evidence="1">
    <location>
        <begin position="111"/>
        <end position="121"/>
    </location>
</feature>
<gene>
    <name evidence="2" type="ORF">ZHAS_00002607</name>
</gene>
<proteinExistence type="predicted"/>
<keyword evidence="2" id="KW-0436">Ligase</keyword>
<protein>
    <submittedName>
        <fullName evidence="2 3">Prolyl-tRNA synthetase</fullName>
    </submittedName>
</protein>
<dbReference type="VEuPathDB" id="VectorBase:ASIS014895"/>
<feature type="compositionally biased region" description="Low complexity" evidence="1">
    <location>
        <begin position="122"/>
        <end position="131"/>
    </location>
</feature>
<accession>A0A084VCK9</accession>
<evidence type="ECO:0000313" key="4">
    <source>
        <dbReference type="Proteomes" id="UP000030765"/>
    </source>
</evidence>
<sequence length="131" mass="14442">MSTTDAPAGPFKGRNDAVDEAGDDGNGAFRTYDAQRIDSTEANPSTEDGSTSEITMEPAGIAPAPMDLERQIIVLERRELKLERKSIELTKCELDLKKGCCILNAANQVKVHKPRSKKRRNGWNGRRNSGR</sequence>
<evidence type="ECO:0000313" key="3">
    <source>
        <dbReference type="EnsemblMetazoa" id="ASIC002607-PA"/>
    </source>
</evidence>
<feature type="region of interest" description="Disordered" evidence="1">
    <location>
        <begin position="1"/>
        <end position="63"/>
    </location>
</feature>
<dbReference type="AlphaFoldDB" id="A0A084VCK9"/>
<evidence type="ECO:0000256" key="1">
    <source>
        <dbReference type="SAM" id="MobiDB-lite"/>
    </source>
</evidence>
<dbReference type="GO" id="GO:0004812">
    <property type="term" value="F:aminoacyl-tRNA ligase activity"/>
    <property type="evidence" value="ECO:0007669"/>
    <property type="project" value="UniProtKB-KW"/>
</dbReference>
<keyword evidence="4" id="KW-1185">Reference proteome</keyword>